<evidence type="ECO:0000256" key="4">
    <source>
        <dbReference type="ARBA" id="ARBA00022618"/>
    </source>
</evidence>
<evidence type="ECO:0000256" key="9">
    <source>
        <dbReference type="ARBA" id="ARBA00023328"/>
    </source>
</evidence>
<dbReference type="AlphaFoldDB" id="A0A0C3D918"/>
<dbReference type="PANTHER" id="PTHR15459">
    <property type="entry name" value="POLYAMINE-MODULATED FACTOR 1"/>
    <property type="match status" value="1"/>
</dbReference>
<organism evidence="11 12">
    <name type="scientific">Scleroderma citrinum Foug A</name>
    <dbReference type="NCBI Taxonomy" id="1036808"/>
    <lineage>
        <taxon>Eukaryota</taxon>
        <taxon>Fungi</taxon>
        <taxon>Dikarya</taxon>
        <taxon>Basidiomycota</taxon>
        <taxon>Agaricomycotina</taxon>
        <taxon>Agaricomycetes</taxon>
        <taxon>Agaricomycetidae</taxon>
        <taxon>Boletales</taxon>
        <taxon>Sclerodermatineae</taxon>
        <taxon>Sclerodermataceae</taxon>
        <taxon>Scleroderma</taxon>
    </lineage>
</organism>
<dbReference type="GO" id="GO:0007059">
    <property type="term" value="P:chromosome segregation"/>
    <property type="evidence" value="ECO:0007669"/>
    <property type="project" value="TreeGrafter"/>
</dbReference>
<proteinExistence type="predicted"/>
<evidence type="ECO:0000256" key="5">
    <source>
        <dbReference type="ARBA" id="ARBA00022776"/>
    </source>
</evidence>
<dbReference type="OrthoDB" id="18453at2759"/>
<sequence>MGKPTPDSKRWTHFHSALQLAINRAAHKWTYEDFQECFTLWCKEEPHGAEGIFNTISRHMEDQVHASCETLFKDFDVRENINILHAVVTEARNRKQREEVDRPDLWREDLDPRAAVRARTVPILQAEAERLRATLKKFEEENVELYEETQKYIEKERKATEGIQELMKLIDDVYSKWGKLPHDEMGLWSLQAAESLASTQPP</sequence>
<keyword evidence="6" id="KW-0995">Kinetochore</keyword>
<keyword evidence="4" id="KW-0132">Cell division</keyword>
<comment type="subcellular location">
    <subcellularLocation>
        <location evidence="2">Chromosome</location>
        <location evidence="2">Centromere</location>
        <location evidence="2">Kinetochore</location>
    </subcellularLocation>
    <subcellularLocation>
        <location evidence="1">Nucleus</location>
    </subcellularLocation>
</comment>
<evidence type="ECO:0000256" key="3">
    <source>
        <dbReference type="ARBA" id="ARBA00022454"/>
    </source>
</evidence>
<evidence type="ECO:0000256" key="10">
    <source>
        <dbReference type="SAM" id="Coils"/>
    </source>
</evidence>
<evidence type="ECO:0000256" key="2">
    <source>
        <dbReference type="ARBA" id="ARBA00004629"/>
    </source>
</evidence>
<keyword evidence="12" id="KW-1185">Reference proteome</keyword>
<keyword evidence="5" id="KW-0498">Mitosis</keyword>
<evidence type="ECO:0000256" key="7">
    <source>
        <dbReference type="ARBA" id="ARBA00023242"/>
    </source>
</evidence>
<feature type="coiled-coil region" evidence="10">
    <location>
        <begin position="121"/>
        <end position="155"/>
    </location>
</feature>
<evidence type="ECO:0000256" key="1">
    <source>
        <dbReference type="ARBA" id="ARBA00004123"/>
    </source>
</evidence>
<keyword evidence="7" id="KW-0539">Nucleus</keyword>
<dbReference type="GO" id="GO:0051301">
    <property type="term" value="P:cell division"/>
    <property type="evidence" value="ECO:0007669"/>
    <property type="project" value="UniProtKB-KW"/>
</dbReference>
<dbReference type="HOGENOM" id="CLU_1332077_0_0_1"/>
<dbReference type="PANTHER" id="PTHR15459:SF3">
    <property type="entry name" value="POLYAMINE-MODULATED FACTOR 1"/>
    <property type="match status" value="1"/>
</dbReference>
<name>A0A0C3D918_9AGAM</name>
<keyword evidence="9" id="KW-0137">Centromere</keyword>
<dbReference type="InterPro" id="IPR007128">
    <property type="entry name" value="PMF1/Nnf1"/>
</dbReference>
<reference evidence="12" key="2">
    <citation type="submission" date="2015-01" db="EMBL/GenBank/DDBJ databases">
        <title>Evolutionary Origins and Diversification of the Mycorrhizal Mutualists.</title>
        <authorList>
            <consortium name="DOE Joint Genome Institute"/>
            <consortium name="Mycorrhizal Genomics Consortium"/>
            <person name="Kohler A."/>
            <person name="Kuo A."/>
            <person name="Nagy L.G."/>
            <person name="Floudas D."/>
            <person name="Copeland A."/>
            <person name="Barry K.W."/>
            <person name="Cichocki N."/>
            <person name="Veneault-Fourrey C."/>
            <person name="LaButti K."/>
            <person name="Lindquist E.A."/>
            <person name="Lipzen A."/>
            <person name="Lundell T."/>
            <person name="Morin E."/>
            <person name="Murat C."/>
            <person name="Riley R."/>
            <person name="Ohm R."/>
            <person name="Sun H."/>
            <person name="Tunlid A."/>
            <person name="Henrissat B."/>
            <person name="Grigoriev I.V."/>
            <person name="Hibbett D.S."/>
            <person name="Martin F."/>
        </authorList>
    </citation>
    <scope>NUCLEOTIDE SEQUENCE [LARGE SCALE GENOMIC DNA]</scope>
    <source>
        <strain evidence="12">Foug A</strain>
    </source>
</reference>
<accession>A0A0C3D918</accession>
<dbReference type="Pfam" id="PF03980">
    <property type="entry name" value="Nnf1"/>
    <property type="match status" value="1"/>
</dbReference>
<protein>
    <submittedName>
        <fullName evidence="11">Uncharacterized protein</fullName>
    </submittedName>
</protein>
<dbReference type="GO" id="GO:0005634">
    <property type="term" value="C:nucleus"/>
    <property type="evidence" value="ECO:0007669"/>
    <property type="project" value="UniProtKB-SubCell"/>
</dbReference>
<evidence type="ECO:0000313" key="11">
    <source>
        <dbReference type="EMBL" id="KIM57225.1"/>
    </source>
</evidence>
<dbReference type="GO" id="GO:0000444">
    <property type="term" value="C:MIS12/MIND type complex"/>
    <property type="evidence" value="ECO:0007669"/>
    <property type="project" value="InterPro"/>
</dbReference>
<evidence type="ECO:0000256" key="8">
    <source>
        <dbReference type="ARBA" id="ARBA00023306"/>
    </source>
</evidence>
<gene>
    <name evidence="11" type="ORF">SCLCIDRAFT_1219691</name>
</gene>
<keyword evidence="8" id="KW-0131">Cell cycle</keyword>
<dbReference type="Proteomes" id="UP000053989">
    <property type="component" value="Unassembled WGS sequence"/>
</dbReference>
<dbReference type="InParanoid" id="A0A0C3D918"/>
<dbReference type="EMBL" id="KN822104">
    <property type="protein sequence ID" value="KIM57225.1"/>
    <property type="molecule type" value="Genomic_DNA"/>
</dbReference>
<keyword evidence="3" id="KW-0158">Chromosome</keyword>
<keyword evidence="10" id="KW-0175">Coiled coil</keyword>
<evidence type="ECO:0000256" key="6">
    <source>
        <dbReference type="ARBA" id="ARBA00022838"/>
    </source>
</evidence>
<reference evidence="11 12" key="1">
    <citation type="submission" date="2014-04" db="EMBL/GenBank/DDBJ databases">
        <authorList>
            <consortium name="DOE Joint Genome Institute"/>
            <person name="Kuo A."/>
            <person name="Kohler A."/>
            <person name="Nagy L.G."/>
            <person name="Floudas D."/>
            <person name="Copeland A."/>
            <person name="Barry K.W."/>
            <person name="Cichocki N."/>
            <person name="Veneault-Fourrey C."/>
            <person name="LaButti K."/>
            <person name="Lindquist E.A."/>
            <person name="Lipzen A."/>
            <person name="Lundell T."/>
            <person name="Morin E."/>
            <person name="Murat C."/>
            <person name="Sun H."/>
            <person name="Tunlid A."/>
            <person name="Henrissat B."/>
            <person name="Grigoriev I.V."/>
            <person name="Hibbett D.S."/>
            <person name="Martin F."/>
            <person name="Nordberg H.P."/>
            <person name="Cantor M.N."/>
            <person name="Hua S.X."/>
        </authorList>
    </citation>
    <scope>NUCLEOTIDE SEQUENCE [LARGE SCALE GENOMIC DNA]</scope>
    <source>
        <strain evidence="11 12">Foug A</strain>
    </source>
</reference>
<evidence type="ECO:0000313" key="12">
    <source>
        <dbReference type="Proteomes" id="UP000053989"/>
    </source>
</evidence>